<dbReference type="KEGG" id="ipa:Isop_2503"/>
<dbReference type="HOGENOM" id="CLU_075045_0_0_0"/>
<dbReference type="HAMAP" id="MF_00688">
    <property type="entry name" value="Leu_Phe_trans"/>
    <property type="match status" value="1"/>
</dbReference>
<comment type="similarity">
    <text evidence="4">Belongs to the L/F-transferase family.</text>
</comment>
<evidence type="ECO:0000313" key="6">
    <source>
        <dbReference type="Proteomes" id="UP000008631"/>
    </source>
</evidence>
<name>E8QXM7_ISOPI</name>
<dbReference type="PANTHER" id="PTHR30098">
    <property type="entry name" value="LEUCYL/PHENYLALANYL-TRNA--PROTEIN TRANSFERASE"/>
    <property type="match status" value="1"/>
</dbReference>
<evidence type="ECO:0000256" key="3">
    <source>
        <dbReference type="ARBA" id="ARBA00023315"/>
    </source>
</evidence>
<sequence>MSRIRWRLPPVLRESLNFPDPRHAGPDGLVALGGDLSVGRLVRAYRSGVFPWSANPTPRWYSPHPRMILQPERFRLTRKAAALERKRPFQIKADTDFIGVMRGCATMRRKHEFGTWICSAMLEAYAELHRRGYAHSVEAWKDGRLVGGIYGLHLGACFFGESMFHTEDNASKLALAALMRRGRAEGWLFLDAQVPSPHIEAHGGLLVSRSTYLSLLREGVSQPTNWDVWSRPIDEEGSV</sequence>
<dbReference type="AlphaFoldDB" id="E8QXM7"/>
<dbReference type="PANTHER" id="PTHR30098:SF2">
    <property type="entry name" value="LEUCYL_PHENYLALANYL-TRNA--PROTEIN TRANSFERASE"/>
    <property type="match status" value="1"/>
</dbReference>
<dbReference type="EMBL" id="CP002353">
    <property type="protein sequence ID" value="ADV63075.1"/>
    <property type="molecule type" value="Genomic_DNA"/>
</dbReference>
<comment type="function">
    <text evidence="4">Functions in the N-end rule pathway of protein degradation where it conjugates Leu, Phe and, less efficiently, Met from aminoacyl-tRNAs to the N-termini of proteins containing an N-terminal arginine or lysine.</text>
</comment>
<comment type="catalytic activity">
    <reaction evidence="4">
        <text>N-terminal L-lysyl-[protein] + L-leucyl-tRNA(Leu) = N-terminal L-leucyl-L-lysyl-[protein] + tRNA(Leu) + H(+)</text>
        <dbReference type="Rhea" id="RHEA:12340"/>
        <dbReference type="Rhea" id="RHEA-COMP:9613"/>
        <dbReference type="Rhea" id="RHEA-COMP:9622"/>
        <dbReference type="Rhea" id="RHEA-COMP:12670"/>
        <dbReference type="Rhea" id="RHEA-COMP:12671"/>
        <dbReference type="ChEBI" id="CHEBI:15378"/>
        <dbReference type="ChEBI" id="CHEBI:65249"/>
        <dbReference type="ChEBI" id="CHEBI:78442"/>
        <dbReference type="ChEBI" id="CHEBI:78494"/>
        <dbReference type="ChEBI" id="CHEBI:133043"/>
        <dbReference type="EC" id="2.3.2.6"/>
    </reaction>
</comment>
<protein>
    <recommendedName>
        <fullName evidence="4">Leucyl/phenylalanyl-tRNA--protein transferase</fullName>
        <ecNumber evidence="4">2.3.2.6</ecNumber>
    </recommendedName>
    <alternativeName>
        <fullName evidence="4">L/F-transferase</fullName>
    </alternativeName>
    <alternativeName>
        <fullName evidence="4">Leucyltransferase</fullName>
    </alternativeName>
    <alternativeName>
        <fullName evidence="4">Phenyalanyltransferase</fullName>
    </alternativeName>
</protein>
<dbReference type="OrthoDB" id="9815825at2"/>
<keyword evidence="1 4" id="KW-0963">Cytoplasm</keyword>
<dbReference type="GO" id="GO:0008914">
    <property type="term" value="F:leucyl-tRNA--protein transferase activity"/>
    <property type="evidence" value="ECO:0007669"/>
    <property type="project" value="UniProtKB-UniRule"/>
</dbReference>
<keyword evidence="3 4" id="KW-0012">Acyltransferase</keyword>
<dbReference type="Gene3D" id="3.40.630.70">
    <property type="entry name" value="Leucyl/phenylalanyl-tRNA-protein transferase, C-terminal domain"/>
    <property type="match status" value="1"/>
</dbReference>
<evidence type="ECO:0000256" key="2">
    <source>
        <dbReference type="ARBA" id="ARBA00022679"/>
    </source>
</evidence>
<dbReference type="Gene3D" id="3.30.70.3550">
    <property type="entry name" value="Leucyl/phenylalanyl-tRNA-protein transferase, N-terminal domain"/>
    <property type="match status" value="1"/>
</dbReference>
<dbReference type="InParanoid" id="E8QXM7"/>
<dbReference type="GO" id="GO:0005737">
    <property type="term" value="C:cytoplasm"/>
    <property type="evidence" value="ECO:0007669"/>
    <property type="project" value="UniProtKB-SubCell"/>
</dbReference>
<evidence type="ECO:0000313" key="5">
    <source>
        <dbReference type="EMBL" id="ADV63075.1"/>
    </source>
</evidence>
<comment type="catalytic activity">
    <reaction evidence="4">
        <text>L-phenylalanyl-tRNA(Phe) + an N-terminal L-alpha-aminoacyl-[protein] = an N-terminal L-phenylalanyl-L-alpha-aminoacyl-[protein] + tRNA(Phe)</text>
        <dbReference type="Rhea" id="RHEA:43632"/>
        <dbReference type="Rhea" id="RHEA-COMP:9668"/>
        <dbReference type="Rhea" id="RHEA-COMP:9699"/>
        <dbReference type="Rhea" id="RHEA-COMP:10636"/>
        <dbReference type="Rhea" id="RHEA-COMP:10637"/>
        <dbReference type="ChEBI" id="CHEBI:78442"/>
        <dbReference type="ChEBI" id="CHEBI:78531"/>
        <dbReference type="ChEBI" id="CHEBI:78597"/>
        <dbReference type="ChEBI" id="CHEBI:83561"/>
        <dbReference type="EC" id="2.3.2.6"/>
    </reaction>
</comment>
<comment type="subcellular location">
    <subcellularLocation>
        <location evidence="4">Cytoplasm</location>
    </subcellularLocation>
</comment>
<dbReference type="Pfam" id="PF03588">
    <property type="entry name" value="Leu_Phe_trans"/>
    <property type="match status" value="1"/>
</dbReference>
<dbReference type="eggNOG" id="COG2360">
    <property type="taxonomic scope" value="Bacteria"/>
</dbReference>
<gene>
    <name evidence="4" type="primary">aat</name>
    <name evidence="5" type="ordered locus">Isop_2503</name>
</gene>
<dbReference type="InterPro" id="IPR016181">
    <property type="entry name" value="Acyl_CoA_acyltransferase"/>
</dbReference>
<evidence type="ECO:0000256" key="4">
    <source>
        <dbReference type="HAMAP-Rule" id="MF_00688"/>
    </source>
</evidence>
<dbReference type="Proteomes" id="UP000008631">
    <property type="component" value="Chromosome"/>
</dbReference>
<dbReference type="InterPro" id="IPR042203">
    <property type="entry name" value="Leu/Phe-tRNA_Trfase_C"/>
</dbReference>
<accession>E8QXM7</accession>
<keyword evidence="2 4" id="KW-0808">Transferase</keyword>
<dbReference type="EC" id="2.3.2.6" evidence="4"/>
<dbReference type="STRING" id="575540.Isop_2503"/>
<comment type="catalytic activity">
    <reaction evidence="4">
        <text>N-terminal L-arginyl-[protein] + L-leucyl-tRNA(Leu) = N-terminal L-leucyl-L-arginyl-[protein] + tRNA(Leu) + H(+)</text>
        <dbReference type="Rhea" id="RHEA:50416"/>
        <dbReference type="Rhea" id="RHEA-COMP:9613"/>
        <dbReference type="Rhea" id="RHEA-COMP:9622"/>
        <dbReference type="Rhea" id="RHEA-COMP:12672"/>
        <dbReference type="Rhea" id="RHEA-COMP:12673"/>
        <dbReference type="ChEBI" id="CHEBI:15378"/>
        <dbReference type="ChEBI" id="CHEBI:64719"/>
        <dbReference type="ChEBI" id="CHEBI:78442"/>
        <dbReference type="ChEBI" id="CHEBI:78494"/>
        <dbReference type="ChEBI" id="CHEBI:133044"/>
        <dbReference type="EC" id="2.3.2.6"/>
    </reaction>
</comment>
<dbReference type="InterPro" id="IPR042221">
    <property type="entry name" value="Leu/Phe-tRNA_Trfase_N"/>
</dbReference>
<dbReference type="SUPFAM" id="SSF55729">
    <property type="entry name" value="Acyl-CoA N-acyltransferases (Nat)"/>
    <property type="match status" value="1"/>
</dbReference>
<keyword evidence="6" id="KW-1185">Reference proteome</keyword>
<dbReference type="GO" id="GO:0030163">
    <property type="term" value="P:protein catabolic process"/>
    <property type="evidence" value="ECO:0007669"/>
    <property type="project" value="UniProtKB-UniRule"/>
</dbReference>
<dbReference type="FunCoup" id="E8QXM7">
    <property type="interactions" value="204"/>
</dbReference>
<evidence type="ECO:0000256" key="1">
    <source>
        <dbReference type="ARBA" id="ARBA00022490"/>
    </source>
</evidence>
<dbReference type="InterPro" id="IPR004616">
    <property type="entry name" value="Leu/Phe-tRNA_Trfase"/>
</dbReference>
<reference evidence="5 6" key="1">
    <citation type="journal article" date="2011" name="Stand. Genomic Sci.">
        <title>Complete genome sequence of Isosphaera pallida type strain (IS1B).</title>
        <authorList>
            <consortium name="US DOE Joint Genome Institute (JGI-PGF)"/>
            <person name="Goker M."/>
            <person name="Cleland D."/>
            <person name="Saunders E."/>
            <person name="Lapidus A."/>
            <person name="Nolan M."/>
            <person name="Lucas S."/>
            <person name="Hammon N."/>
            <person name="Deshpande S."/>
            <person name="Cheng J.F."/>
            <person name="Tapia R."/>
            <person name="Han C."/>
            <person name="Goodwin L."/>
            <person name="Pitluck S."/>
            <person name="Liolios K."/>
            <person name="Pagani I."/>
            <person name="Ivanova N."/>
            <person name="Mavromatis K."/>
            <person name="Pati A."/>
            <person name="Chen A."/>
            <person name="Palaniappan K."/>
            <person name="Land M."/>
            <person name="Hauser L."/>
            <person name="Chang Y.J."/>
            <person name="Jeffries C.D."/>
            <person name="Detter J.C."/>
            <person name="Beck B."/>
            <person name="Woyke T."/>
            <person name="Bristow J."/>
            <person name="Eisen J.A."/>
            <person name="Markowitz V."/>
            <person name="Hugenholtz P."/>
            <person name="Kyrpides N.C."/>
            <person name="Klenk H.P."/>
        </authorList>
    </citation>
    <scope>NUCLEOTIDE SEQUENCE [LARGE SCALE GENOMIC DNA]</scope>
    <source>
        <strain evidence="6">ATCC 43644 / DSM 9630 / IS1B</strain>
    </source>
</reference>
<proteinExistence type="inferred from homology"/>
<dbReference type="NCBIfam" id="TIGR00667">
    <property type="entry name" value="aat"/>
    <property type="match status" value="1"/>
</dbReference>
<dbReference type="RefSeq" id="WP_013565363.1">
    <property type="nucleotide sequence ID" value="NC_014962.1"/>
</dbReference>
<organism evidence="5 6">
    <name type="scientific">Isosphaera pallida (strain ATCC 43644 / DSM 9630 / IS1B)</name>
    <dbReference type="NCBI Taxonomy" id="575540"/>
    <lineage>
        <taxon>Bacteria</taxon>
        <taxon>Pseudomonadati</taxon>
        <taxon>Planctomycetota</taxon>
        <taxon>Planctomycetia</taxon>
        <taxon>Isosphaerales</taxon>
        <taxon>Isosphaeraceae</taxon>
        <taxon>Isosphaera</taxon>
    </lineage>
</organism>